<evidence type="ECO:0000256" key="4">
    <source>
        <dbReference type="ARBA" id="ARBA00023002"/>
    </source>
</evidence>
<proteinExistence type="inferred from homology"/>
<dbReference type="Gene3D" id="3.20.20.70">
    <property type="entry name" value="Aldolase class I"/>
    <property type="match status" value="1"/>
</dbReference>
<dbReference type="PROSITE" id="PS00557">
    <property type="entry name" value="FMN_HYDROXY_ACID_DH_1"/>
    <property type="match status" value="1"/>
</dbReference>
<dbReference type="GO" id="GO:0009060">
    <property type="term" value="P:aerobic respiration"/>
    <property type="evidence" value="ECO:0007669"/>
    <property type="project" value="TreeGrafter"/>
</dbReference>
<evidence type="ECO:0000256" key="1">
    <source>
        <dbReference type="ARBA" id="ARBA00001917"/>
    </source>
</evidence>
<feature type="binding site" evidence="7">
    <location>
        <position position="134"/>
    </location>
    <ligand>
        <name>glyoxylate</name>
        <dbReference type="ChEBI" id="CHEBI:36655"/>
    </ligand>
</feature>
<feature type="active site" description="Proton acceptor" evidence="6">
    <location>
        <position position="280"/>
    </location>
</feature>
<protein>
    <submittedName>
        <fullName evidence="9">Alpha-hydroxy-acid oxidizing protein</fullName>
    </submittedName>
</protein>
<dbReference type="Proteomes" id="UP000515240">
    <property type="component" value="Chromosome"/>
</dbReference>
<feature type="domain" description="FMN hydroxy acid dehydrogenase" evidence="8">
    <location>
        <begin position="2"/>
        <end position="385"/>
    </location>
</feature>
<dbReference type="AlphaFoldDB" id="A0A7G5ELN6"/>
<dbReference type="RefSeq" id="WP_182324966.1">
    <property type="nucleotide sequence ID" value="NZ_CP058554.1"/>
</dbReference>
<dbReference type="InterPro" id="IPR000262">
    <property type="entry name" value="FMN-dep_DH"/>
</dbReference>
<dbReference type="FunFam" id="3.20.20.70:FF:000029">
    <property type="entry name" value="L-lactate dehydrogenase"/>
    <property type="match status" value="1"/>
</dbReference>
<keyword evidence="3 7" id="KW-0288">FMN</keyword>
<comment type="cofactor">
    <cofactor evidence="1">
        <name>FMN</name>
        <dbReference type="ChEBI" id="CHEBI:58210"/>
    </cofactor>
</comment>
<dbReference type="SUPFAM" id="SSF51395">
    <property type="entry name" value="FMN-linked oxidoreductases"/>
    <property type="match status" value="1"/>
</dbReference>
<dbReference type="NCBIfam" id="NF008398">
    <property type="entry name" value="PRK11197.1"/>
    <property type="match status" value="1"/>
</dbReference>
<feature type="binding site" evidence="7">
    <location>
        <position position="110"/>
    </location>
    <ligand>
        <name>FMN</name>
        <dbReference type="ChEBI" id="CHEBI:58210"/>
    </ligand>
</feature>
<feature type="binding site" evidence="7">
    <location>
        <position position="280"/>
    </location>
    <ligand>
        <name>glyoxylate</name>
        <dbReference type="ChEBI" id="CHEBI:36655"/>
    </ligand>
</feature>
<dbReference type="InterPro" id="IPR013785">
    <property type="entry name" value="Aldolase_TIM"/>
</dbReference>
<evidence type="ECO:0000256" key="7">
    <source>
        <dbReference type="PIRSR" id="PIRSR000138-2"/>
    </source>
</evidence>
<dbReference type="GO" id="GO:0004459">
    <property type="term" value="F:L-lactate dehydrogenase (NAD+) activity"/>
    <property type="evidence" value="ECO:0007669"/>
    <property type="project" value="TreeGrafter"/>
</dbReference>
<name>A0A7G5ELN6_9BURK</name>
<accession>A0A7G5ELN6</accession>
<evidence type="ECO:0000313" key="10">
    <source>
        <dbReference type="Proteomes" id="UP000515240"/>
    </source>
</evidence>
<feature type="binding site" evidence="7">
    <location>
        <position position="28"/>
    </location>
    <ligand>
        <name>glyoxylate</name>
        <dbReference type="ChEBI" id="CHEBI:36655"/>
    </ligand>
</feature>
<sequence length="389" mass="42566">MADLSKITCIEDLRVVAEKRVPRMFYDYADSGSYTQGTYRDNEAAFQKIKLRQRVAVNMEGRSTRSTMVGQEVSMPVAIAPTGLTGMQHADGEILAARAAKAFGIPFTLSTMSICSLEDVAEHTGRHPFWFQLYVMRDRGFMERLIDRAKAANCSALQLTLDLQILGQRHKDIKNGLSTPPKPTIKNLINLATKPRWCMGMLGTKRRSFGNIVGHVDGVGDVSSLSSWTADQFDPCLNWGDVEWIKKRWGGKLILKGVMEADDARLAAETGADALIVSNHGGRQLDGAPATIDALPSIVQAAGKDIEVWLDSGIRSGQDVLKARALGAQGTLIGRSFLYGLGAYGQEGVTRALQIIHKELDVSMAFCGHTNINNVDQRILVPGTYPQPY</sequence>
<feature type="binding site" evidence="7">
    <location>
        <position position="283"/>
    </location>
    <ligand>
        <name>glyoxylate</name>
        <dbReference type="ChEBI" id="CHEBI:36655"/>
    </ligand>
</feature>
<evidence type="ECO:0000256" key="6">
    <source>
        <dbReference type="PIRSR" id="PIRSR000138-1"/>
    </source>
</evidence>
<dbReference type="EMBL" id="CP058554">
    <property type="protein sequence ID" value="QMV74911.1"/>
    <property type="molecule type" value="Genomic_DNA"/>
</dbReference>
<keyword evidence="2 7" id="KW-0285">Flavoprotein</keyword>
<dbReference type="PANTHER" id="PTHR10578:SF107">
    <property type="entry name" value="2-HYDROXYACID OXIDASE 1"/>
    <property type="match status" value="1"/>
</dbReference>
<reference evidence="9 10" key="1">
    <citation type="journal article" date="2020" name="G3 (Bethesda)">
        <title>CeMbio - The Caenorhabditis elegans Microbiome Resource.</title>
        <authorList>
            <person name="Dirksen P."/>
            <person name="Assie A."/>
            <person name="Zimmermann J."/>
            <person name="Zhang F."/>
            <person name="Tietje A.M."/>
            <person name="Marsh S.A."/>
            <person name="Felix M.A."/>
            <person name="Shapira M."/>
            <person name="Kaleta C."/>
            <person name="Schulenburg H."/>
            <person name="Samuel B."/>
        </authorList>
    </citation>
    <scope>NUCLEOTIDE SEQUENCE [LARGE SCALE GENOMIC DNA]</scope>
    <source>
        <strain evidence="9 10">BIGb0172</strain>
    </source>
</reference>
<feature type="binding site" evidence="7">
    <location>
        <begin position="334"/>
        <end position="335"/>
    </location>
    <ligand>
        <name>FMN</name>
        <dbReference type="ChEBI" id="CHEBI:58210"/>
    </ligand>
</feature>
<feature type="binding site" evidence="7">
    <location>
        <begin position="81"/>
        <end position="83"/>
    </location>
    <ligand>
        <name>FMN</name>
        <dbReference type="ChEBI" id="CHEBI:58210"/>
    </ligand>
</feature>
<dbReference type="PIRSF" id="PIRSF000138">
    <property type="entry name" value="Al-hdrx_acd_dh"/>
    <property type="match status" value="1"/>
</dbReference>
<organism evidence="9 10">
    <name type="scientific">Comamonas piscis</name>
    <dbReference type="NCBI Taxonomy" id="1562974"/>
    <lineage>
        <taxon>Bacteria</taxon>
        <taxon>Pseudomonadati</taxon>
        <taxon>Pseudomonadota</taxon>
        <taxon>Betaproteobacteria</taxon>
        <taxon>Burkholderiales</taxon>
        <taxon>Comamonadaceae</taxon>
        <taxon>Comamonas</taxon>
    </lineage>
</organism>
<dbReference type="PROSITE" id="PS51349">
    <property type="entry name" value="FMN_HYDROXY_ACID_DH_2"/>
    <property type="match status" value="1"/>
</dbReference>
<comment type="similarity">
    <text evidence="5">Belongs to the FMN-dependent alpha-hydroxy acid dehydrogenase family.</text>
</comment>
<evidence type="ECO:0000256" key="2">
    <source>
        <dbReference type="ARBA" id="ARBA00022630"/>
    </source>
</evidence>
<feature type="binding site" evidence="7">
    <location>
        <position position="160"/>
    </location>
    <ligand>
        <name>FMN</name>
        <dbReference type="ChEBI" id="CHEBI:58210"/>
    </ligand>
</feature>
<dbReference type="KEGG" id="cpis:HS961_19855"/>
<dbReference type="InterPro" id="IPR037396">
    <property type="entry name" value="FMN_HAD"/>
</dbReference>
<evidence type="ECO:0000256" key="3">
    <source>
        <dbReference type="ARBA" id="ARBA00022643"/>
    </source>
</evidence>
<feature type="binding site" evidence="7">
    <location>
        <position position="256"/>
    </location>
    <ligand>
        <name>FMN</name>
        <dbReference type="ChEBI" id="CHEBI:58210"/>
    </ligand>
</feature>
<evidence type="ECO:0000313" key="9">
    <source>
        <dbReference type="EMBL" id="QMV74911.1"/>
    </source>
</evidence>
<dbReference type="GO" id="GO:0005886">
    <property type="term" value="C:plasma membrane"/>
    <property type="evidence" value="ECO:0007669"/>
    <property type="project" value="TreeGrafter"/>
</dbReference>
<dbReference type="Pfam" id="PF01070">
    <property type="entry name" value="FMN_dh"/>
    <property type="match status" value="1"/>
</dbReference>
<evidence type="ECO:0000256" key="5">
    <source>
        <dbReference type="ARBA" id="ARBA00024042"/>
    </source>
</evidence>
<dbReference type="InterPro" id="IPR008259">
    <property type="entry name" value="FMN_hydac_DH_AS"/>
</dbReference>
<evidence type="ECO:0000259" key="8">
    <source>
        <dbReference type="PROSITE" id="PS51349"/>
    </source>
</evidence>
<feature type="binding site" evidence="7">
    <location>
        <position position="169"/>
    </location>
    <ligand>
        <name>glyoxylate</name>
        <dbReference type="ChEBI" id="CHEBI:36655"/>
    </ligand>
</feature>
<keyword evidence="4" id="KW-0560">Oxidoreductase</keyword>
<dbReference type="GO" id="GO:0010181">
    <property type="term" value="F:FMN binding"/>
    <property type="evidence" value="ECO:0007669"/>
    <property type="project" value="InterPro"/>
</dbReference>
<feature type="binding site" evidence="7">
    <location>
        <position position="278"/>
    </location>
    <ligand>
        <name>FMN</name>
        <dbReference type="ChEBI" id="CHEBI:58210"/>
    </ligand>
</feature>
<dbReference type="CDD" id="cd02809">
    <property type="entry name" value="alpha_hydroxyacid_oxid_FMN"/>
    <property type="match status" value="1"/>
</dbReference>
<dbReference type="InterPro" id="IPR012133">
    <property type="entry name" value="Alpha-hydoxy_acid_DH_FMN"/>
</dbReference>
<keyword evidence="10" id="KW-1185">Reference proteome</keyword>
<feature type="binding site" evidence="7">
    <location>
        <begin position="311"/>
        <end position="315"/>
    </location>
    <ligand>
        <name>FMN</name>
        <dbReference type="ChEBI" id="CHEBI:58210"/>
    </ligand>
</feature>
<feature type="binding site" evidence="7">
    <location>
        <position position="132"/>
    </location>
    <ligand>
        <name>glyoxylate</name>
        <dbReference type="ChEBI" id="CHEBI:36655"/>
    </ligand>
</feature>
<gene>
    <name evidence="9" type="ORF">HS961_19855</name>
</gene>
<dbReference type="PANTHER" id="PTHR10578">
    <property type="entry name" value="S -2-HYDROXY-ACID OXIDASE-RELATED"/>
    <property type="match status" value="1"/>
</dbReference>